<evidence type="ECO:0000313" key="3">
    <source>
        <dbReference type="Proteomes" id="UP000585474"/>
    </source>
</evidence>
<feature type="region of interest" description="Disordered" evidence="1">
    <location>
        <begin position="1"/>
        <end position="47"/>
    </location>
</feature>
<sequence length="174" mass="18788">MNSTRDTDGHGLTHPPRATGTTWGGLMPPTSATPRATAQGVVSPTGGPVAMYTRPSCVKRGGFTSDILAAIDQAITIDGVDTQCNSDIRSPREGHFRLYIGRKSGPYLESLTTDPLGQPCGLMRSVVPIDREFRGIVILAMEFQFQGLPFFQGIPSNVQVFNCFHGHTAMIPRN</sequence>
<gene>
    <name evidence="2" type="ORF">Acr_00g0013020</name>
</gene>
<protein>
    <submittedName>
        <fullName evidence="2">Uncharacterized protein</fullName>
    </submittedName>
</protein>
<accession>A0A7J0DBB1</accession>
<organism evidence="2 3">
    <name type="scientific">Actinidia rufa</name>
    <dbReference type="NCBI Taxonomy" id="165716"/>
    <lineage>
        <taxon>Eukaryota</taxon>
        <taxon>Viridiplantae</taxon>
        <taxon>Streptophyta</taxon>
        <taxon>Embryophyta</taxon>
        <taxon>Tracheophyta</taxon>
        <taxon>Spermatophyta</taxon>
        <taxon>Magnoliopsida</taxon>
        <taxon>eudicotyledons</taxon>
        <taxon>Gunneridae</taxon>
        <taxon>Pentapetalae</taxon>
        <taxon>asterids</taxon>
        <taxon>Ericales</taxon>
        <taxon>Actinidiaceae</taxon>
        <taxon>Actinidia</taxon>
    </lineage>
</organism>
<dbReference type="Gene3D" id="3.40.50.200">
    <property type="entry name" value="Peptidase S8/S53 domain"/>
    <property type="match status" value="1"/>
</dbReference>
<feature type="compositionally biased region" description="Basic and acidic residues" evidence="1">
    <location>
        <begin position="1"/>
        <end position="11"/>
    </location>
</feature>
<feature type="compositionally biased region" description="Polar residues" evidence="1">
    <location>
        <begin position="30"/>
        <end position="42"/>
    </location>
</feature>
<dbReference type="GO" id="GO:0004252">
    <property type="term" value="F:serine-type endopeptidase activity"/>
    <property type="evidence" value="ECO:0007669"/>
    <property type="project" value="InterPro"/>
</dbReference>
<dbReference type="EMBL" id="BJWL01000126">
    <property type="protein sequence ID" value="GFS30629.1"/>
    <property type="molecule type" value="Genomic_DNA"/>
</dbReference>
<reference evidence="3" key="1">
    <citation type="submission" date="2019-07" db="EMBL/GenBank/DDBJ databases">
        <title>De Novo Assembly of kiwifruit Actinidia rufa.</title>
        <authorList>
            <person name="Sugita-Konishi S."/>
            <person name="Sato K."/>
            <person name="Mori E."/>
            <person name="Abe Y."/>
            <person name="Kisaki G."/>
            <person name="Hamano K."/>
            <person name="Suezawa K."/>
            <person name="Otani M."/>
            <person name="Fukuda T."/>
            <person name="Manabe T."/>
            <person name="Gomi K."/>
            <person name="Tabuchi M."/>
            <person name="Akimitsu K."/>
            <person name="Kataoka I."/>
        </authorList>
    </citation>
    <scope>NUCLEOTIDE SEQUENCE [LARGE SCALE GENOMIC DNA]</scope>
    <source>
        <strain evidence="3">cv. Fuchu</strain>
    </source>
</reference>
<evidence type="ECO:0000256" key="1">
    <source>
        <dbReference type="SAM" id="MobiDB-lite"/>
    </source>
</evidence>
<dbReference type="AlphaFoldDB" id="A0A7J0DBB1"/>
<comment type="caution">
    <text evidence="2">The sequence shown here is derived from an EMBL/GenBank/DDBJ whole genome shotgun (WGS) entry which is preliminary data.</text>
</comment>
<keyword evidence="3" id="KW-1185">Reference proteome</keyword>
<proteinExistence type="predicted"/>
<name>A0A7J0DBB1_9ERIC</name>
<evidence type="ECO:0000313" key="2">
    <source>
        <dbReference type="EMBL" id="GFS30629.1"/>
    </source>
</evidence>
<dbReference type="Proteomes" id="UP000585474">
    <property type="component" value="Unassembled WGS sequence"/>
</dbReference>
<dbReference type="GO" id="GO:0006508">
    <property type="term" value="P:proteolysis"/>
    <property type="evidence" value="ECO:0007669"/>
    <property type="project" value="InterPro"/>
</dbReference>
<dbReference type="InterPro" id="IPR036852">
    <property type="entry name" value="Peptidase_S8/S53_dom_sf"/>
</dbReference>